<feature type="non-terminal residue" evidence="1">
    <location>
        <position position="83"/>
    </location>
</feature>
<accession>A0A061QSQ1</accession>
<organism evidence="1">
    <name type="scientific">Tetraselmis sp. GSL018</name>
    <dbReference type="NCBI Taxonomy" id="582737"/>
    <lineage>
        <taxon>Eukaryota</taxon>
        <taxon>Viridiplantae</taxon>
        <taxon>Chlorophyta</taxon>
        <taxon>core chlorophytes</taxon>
        <taxon>Chlorodendrophyceae</taxon>
        <taxon>Chlorodendrales</taxon>
        <taxon>Chlorodendraceae</taxon>
        <taxon>Tetraselmis</taxon>
    </lineage>
</organism>
<protein>
    <submittedName>
        <fullName evidence="1">Uncharacterized protein</fullName>
    </submittedName>
</protein>
<sequence length="83" mass="8542">VADHGRRAADGDIEAHVLLAAGVLLLLRADRDAGDVRGQGEVLEADLRLRDGVLRDGKDVGVGHGASGAPLHVRAEAPLHGVV</sequence>
<proteinExistence type="predicted"/>
<dbReference type="AlphaFoldDB" id="A0A061QSQ1"/>
<reference evidence="1" key="1">
    <citation type="submission" date="2014-05" db="EMBL/GenBank/DDBJ databases">
        <title>The transcriptome of the halophilic microalga Tetraselmis sp. GSL018 isolated from the Great Salt Lake, Utah.</title>
        <authorList>
            <person name="Jinkerson R.E."/>
            <person name="D'Adamo S."/>
            <person name="Posewitz M.C."/>
        </authorList>
    </citation>
    <scope>NUCLEOTIDE SEQUENCE</scope>
    <source>
        <strain evidence="1">GSL018</strain>
    </source>
</reference>
<feature type="non-terminal residue" evidence="1">
    <location>
        <position position="1"/>
    </location>
</feature>
<gene>
    <name evidence="1" type="ORF">TSPGSL018_26429</name>
</gene>
<name>A0A061QSQ1_9CHLO</name>
<dbReference type="EMBL" id="GBEZ01025745">
    <property type="protein sequence ID" value="JAC61381.1"/>
    <property type="molecule type" value="Transcribed_RNA"/>
</dbReference>
<evidence type="ECO:0000313" key="1">
    <source>
        <dbReference type="EMBL" id="JAC61381.1"/>
    </source>
</evidence>